<reference evidence="1 2" key="1">
    <citation type="submission" date="2024-04" db="EMBL/GenBank/DDBJ databases">
        <title>genome sequences of Mucor flavus KT1a and Helicostylum pulchrum KT1b strains isolation_sourced from the surface of a dry-aged beef.</title>
        <authorList>
            <person name="Toyotome T."/>
            <person name="Hosono M."/>
            <person name="Torimaru M."/>
            <person name="Fukuda K."/>
            <person name="Mikami N."/>
        </authorList>
    </citation>
    <scope>NUCLEOTIDE SEQUENCE [LARGE SCALE GENOMIC DNA]</scope>
    <source>
        <strain evidence="1 2">KT1b</strain>
    </source>
</reference>
<evidence type="ECO:0000313" key="1">
    <source>
        <dbReference type="EMBL" id="GAA5797757.1"/>
    </source>
</evidence>
<evidence type="ECO:0000313" key="2">
    <source>
        <dbReference type="Proteomes" id="UP001476247"/>
    </source>
</evidence>
<dbReference type="InterPro" id="IPR029033">
    <property type="entry name" value="His_PPase_superfam"/>
</dbReference>
<accession>A0ABP9XSL2</accession>
<keyword evidence="2" id="KW-1185">Reference proteome</keyword>
<organism evidence="1 2">
    <name type="scientific">Helicostylum pulchrum</name>
    <dbReference type="NCBI Taxonomy" id="562976"/>
    <lineage>
        <taxon>Eukaryota</taxon>
        <taxon>Fungi</taxon>
        <taxon>Fungi incertae sedis</taxon>
        <taxon>Mucoromycota</taxon>
        <taxon>Mucoromycotina</taxon>
        <taxon>Mucoromycetes</taxon>
        <taxon>Mucorales</taxon>
        <taxon>Mucorineae</taxon>
        <taxon>Mucoraceae</taxon>
        <taxon>Helicostylum</taxon>
    </lineage>
</organism>
<name>A0ABP9XSL2_9FUNG</name>
<dbReference type="Proteomes" id="UP001476247">
    <property type="component" value="Unassembled WGS sequence"/>
</dbReference>
<dbReference type="Gene3D" id="3.40.50.1240">
    <property type="entry name" value="Phosphoglycerate mutase-like"/>
    <property type="match status" value="1"/>
</dbReference>
<protein>
    <submittedName>
        <fullName evidence="1">Uncharacterized protein</fullName>
    </submittedName>
</protein>
<dbReference type="EMBL" id="BAABUJ010000008">
    <property type="protein sequence ID" value="GAA5797757.1"/>
    <property type="molecule type" value="Genomic_DNA"/>
</dbReference>
<sequence>MRWPPFGSAILFELFKEKQSQQHYVRVKYNQTTVELPGCATNGKHRKGDKSLCTFEAFKKAIEDEVPLDWEKECTI</sequence>
<comment type="caution">
    <text evidence="1">The sequence shown here is derived from an EMBL/GenBank/DDBJ whole genome shotgun (WGS) entry which is preliminary data.</text>
</comment>
<gene>
    <name evidence="1" type="ORF">HPULCUR_003151</name>
</gene>
<dbReference type="SUPFAM" id="SSF53254">
    <property type="entry name" value="Phosphoglycerate mutase-like"/>
    <property type="match status" value="1"/>
</dbReference>
<proteinExistence type="predicted"/>